<feature type="non-terminal residue" evidence="2">
    <location>
        <position position="1"/>
    </location>
</feature>
<dbReference type="Proteomes" id="UP000076722">
    <property type="component" value="Unassembled WGS sequence"/>
</dbReference>
<dbReference type="AlphaFoldDB" id="A0A164PFF3"/>
<gene>
    <name evidence="2" type="ORF">SISNIDRAFT_417850</name>
</gene>
<evidence type="ECO:0000313" key="2">
    <source>
        <dbReference type="EMBL" id="KZS88675.1"/>
    </source>
</evidence>
<feature type="domain" description="SWI/SNF and RSC complexes subunit Ssr4 N-terminal" evidence="1">
    <location>
        <begin position="10"/>
        <end position="137"/>
    </location>
</feature>
<reference evidence="2 3" key="1">
    <citation type="journal article" date="2016" name="Mol. Biol. Evol.">
        <title>Comparative Genomics of Early-Diverging Mushroom-Forming Fungi Provides Insights into the Origins of Lignocellulose Decay Capabilities.</title>
        <authorList>
            <person name="Nagy L.G."/>
            <person name="Riley R."/>
            <person name="Tritt A."/>
            <person name="Adam C."/>
            <person name="Daum C."/>
            <person name="Floudas D."/>
            <person name="Sun H."/>
            <person name="Yadav J.S."/>
            <person name="Pangilinan J."/>
            <person name="Larsson K.H."/>
            <person name="Matsuura K."/>
            <person name="Barry K."/>
            <person name="Labutti K."/>
            <person name="Kuo R."/>
            <person name="Ohm R.A."/>
            <person name="Bhattacharya S.S."/>
            <person name="Shirouzu T."/>
            <person name="Yoshinaga Y."/>
            <person name="Martin F.M."/>
            <person name="Grigoriev I.V."/>
            <person name="Hibbett D.S."/>
        </authorList>
    </citation>
    <scope>NUCLEOTIDE SEQUENCE [LARGE SCALE GENOMIC DNA]</scope>
    <source>
        <strain evidence="2 3">HHB9708</strain>
    </source>
</reference>
<keyword evidence="3" id="KW-1185">Reference proteome</keyword>
<dbReference type="Pfam" id="PF08549">
    <property type="entry name" value="SWI-SNF_Ssr4_N"/>
    <property type="match status" value="1"/>
</dbReference>
<proteinExistence type="predicted"/>
<accession>A0A164PFF3</accession>
<dbReference type="InterPro" id="IPR013859">
    <property type="entry name" value="Ssr4_N"/>
</dbReference>
<evidence type="ECO:0000313" key="3">
    <source>
        <dbReference type="Proteomes" id="UP000076722"/>
    </source>
</evidence>
<dbReference type="OrthoDB" id="5321006at2759"/>
<dbReference type="GO" id="GO:0006338">
    <property type="term" value="P:chromatin remodeling"/>
    <property type="evidence" value="ECO:0007669"/>
    <property type="project" value="InterPro"/>
</dbReference>
<protein>
    <recommendedName>
        <fullName evidence="1">SWI/SNF and RSC complexes subunit Ssr4 N-terminal domain-containing protein</fullName>
    </recommendedName>
</protein>
<sequence>LCLRYPDTIATVPSLGPEQAVRYLERALVLSTQAPFGWGPIDRPQEGSMFLIFILPNSHFPNDGFRYLEPEHRLNTTVMPGKELEITEIRAGFAPGTGETVANRVRRRYRLMKGGHQQLMLVHYTREQGGIQIPPQYLNAPVRRYPIQMSSEPRIFVLGPRAGQKVPHSNGMSTQPGGGPSIPPGLMAGAIGGTAAIAQQNATMEAMERRRQPVNALNDDIEDDEFDHLSTRSLAVARYKRNYDFMNEVFWQASHGKPAQADFKSPYSVFEKSELDSKIVSPSSTTFTQC</sequence>
<name>A0A164PFF3_9AGAM</name>
<evidence type="ECO:0000259" key="1">
    <source>
        <dbReference type="Pfam" id="PF08549"/>
    </source>
</evidence>
<organism evidence="2 3">
    <name type="scientific">Sistotremastrum niveocremeum HHB9708</name>
    <dbReference type="NCBI Taxonomy" id="1314777"/>
    <lineage>
        <taxon>Eukaryota</taxon>
        <taxon>Fungi</taxon>
        <taxon>Dikarya</taxon>
        <taxon>Basidiomycota</taxon>
        <taxon>Agaricomycotina</taxon>
        <taxon>Agaricomycetes</taxon>
        <taxon>Sistotremastrales</taxon>
        <taxon>Sistotremastraceae</taxon>
        <taxon>Sertulicium</taxon>
        <taxon>Sertulicium niveocremeum</taxon>
    </lineage>
</organism>
<dbReference type="EMBL" id="KV419434">
    <property type="protein sequence ID" value="KZS88675.1"/>
    <property type="molecule type" value="Genomic_DNA"/>
</dbReference>